<feature type="chain" id="PRO_5030759466" evidence="3">
    <location>
        <begin position="23"/>
        <end position="439"/>
    </location>
</feature>
<feature type="domain" description="Peptidase M20 dimerisation" evidence="4">
    <location>
        <begin position="222"/>
        <end position="316"/>
    </location>
</feature>
<dbReference type="GO" id="GO:0050118">
    <property type="term" value="F:N-acetyldiaminopimelate deacetylase activity"/>
    <property type="evidence" value="ECO:0007669"/>
    <property type="project" value="UniProtKB-ARBA"/>
</dbReference>
<dbReference type="Gene3D" id="3.30.70.360">
    <property type="match status" value="1"/>
</dbReference>
<dbReference type="GO" id="GO:0046872">
    <property type="term" value="F:metal ion binding"/>
    <property type="evidence" value="ECO:0007669"/>
    <property type="project" value="UniProtKB-KW"/>
</dbReference>
<dbReference type="FunFam" id="3.30.70.360:FF:000001">
    <property type="entry name" value="N-acetyldiaminopimelate deacetylase"/>
    <property type="match status" value="1"/>
</dbReference>
<feature type="binding site" evidence="2">
    <location>
        <position position="140"/>
    </location>
    <ligand>
        <name>Mn(2+)</name>
        <dbReference type="ChEBI" id="CHEBI:29035"/>
        <label>2</label>
    </ligand>
</feature>
<dbReference type="PANTHER" id="PTHR11014:SF63">
    <property type="entry name" value="METALLOPEPTIDASE, PUTATIVE (AFU_ORTHOLOGUE AFUA_6G09600)-RELATED"/>
    <property type="match status" value="1"/>
</dbReference>
<dbReference type="AlphaFoldDB" id="A0A7V8L5I6"/>
<dbReference type="Proteomes" id="UP000053038">
    <property type="component" value="Unassembled WGS sequence"/>
</dbReference>
<evidence type="ECO:0000256" key="3">
    <source>
        <dbReference type="SAM" id="SignalP"/>
    </source>
</evidence>
<feature type="binding site" evidence="2">
    <location>
        <position position="201"/>
    </location>
    <ligand>
        <name>Mn(2+)</name>
        <dbReference type="ChEBI" id="CHEBI:29035"/>
        <label>2</label>
    </ligand>
</feature>
<dbReference type="Gene3D" id="3.40.630.10">
    <property type="entry name" value="Zn peptidases"/>
    <property type="match status" value="1"/>
</dbReference>
<feature type="signal peptide" evidence="3">
    <location>
        <begin position="1"/>
        <end position="22"/>
    </location>
</feature>
<comment type="cofactor">
    <cofactor evidence="2">
        <name>Mn(2+)</name>
        <dbReference type="ChEBI" id="CHEBI:29035"/>
    </cofactor>
    <text evidence="2">The Mn(2+) ion enhances activity.</text>
</comment>
<organism evidence="5 6">
    <name type="scientific">Pectobacterium fontis</name>
    <dbReference type="NCBI Taxonomy" id="2558042"/>
    <lineage>
        <taxon>Bacteria</taxon>
        <taxon>Pseudomonadati</taxon>
        <taxon>Pseudomonadota</taxon>
        <taxon>Gammaproteobacteria</taxon>
        <taxon>Enterobacterales</taxon>
        <taxon>Pectobacteriaceae</taxon>
        <taxon>Pectobacterium</taxon>
    </lineage>
</organism>
<dbReference type="Pfam" id="PF01546">
    <property type="entry name" value="Peptidase_M20"/>
    <property type="match status" value="1"/>
</dbReference>
<dbReference type="InterPro" id="IPR002933">
    <property type="entry name" value="Peptidase_M20"/>
</dbReference>
<dbReference type="InterPro" id="IPR011650">
    <property type="entry name" value="Peptidase_M20_dimer"/>
</dbReference>
<comment type="caution">
    <text evidence="5">The sequence shown here is derived from an EMBL/GenBank/DDBJ whole genome shotgun (WGS) entry which is preliminary data.</text>
</comment>
<dbReference type="RefSeq" id="WP_039348995.1">
    <property type="nucleotide sequence ID" value="NZ_JSXC01000028.1"/>
</dbReference>
<proteinExistence type="predicted"/>
<sequence length="439" mass="47039">MKKLFPLSMAALLLCTAQSTYALDISGVDKDIHTYLDANYQQLDTLYKDIHQHPELGFQEVRTAKVLADQMRTLGFQVTEKVGGTGVVAIYKNGDGPVIMVRTELDALPMEEKSGLPYASHAKQTDLTGKETYVAHSCGHDIHMATWVGTASALVKMKTKWHGTLLFVAQPAEERITGASAMIKDGIFDRFGKPDYAFALHTSPTEYGKVSFKPGVQTSNGDSFSITFKGEGGHGSMPEKTIDPVVIGARFVTDVQSVVSREISPNKFGVITVGAFNAGSSGNIIPDEAKIQGTIRSYDNNVRSTLIDGVTRIANASSAASRAPKPVISIGESKVDSVINDSNLAASTGAVFKAKFGANFIEADEPASASEDFSAFVNQGIPSLYFNIGVYSPEQIAKWKNEGAEIPSNHSPFFAPVPEPTIRTGVEAMTLAVMNAMGS</sequence>
<dbReference type="PANTHER" id="PTHR11014">
    <property type="entry name" value="PEPTIDASE M20 FAMILY MEMBER"/>
    <property type="match status" value="1"/>
</dbReference>
<feature type="binding site" evidence="2">
    <location>
        <position position="174"/>
    </location>
    <ligand>
        <name>Mn(2+)</name>
        <dbReference type="ChEBI" id="CHEBI:29035"/>
        <label>2</label>
    </ligand>
</feature>
<dbReference type="InterPro" id="IPR036264">
    <property type="entry name" value="Bact_exopeptidase_dim_dom"/>
</dbReference>
<evidence type="ECO:0000313" key="5">
    <source>
        <dbReference type="EMBL" id="KHN52202.1"/>
    </source>
</evidence>
<keyword evidence="2" id="KW-0479">Metal-binding</keyword>
<feature type="binding site" evidence="2">
    <location>
        <position position="410"/>
    </location>
    <ligand>
        <name>Mn(2+)</name>
        <dbReference type="ChEBI" id="CHEBI:29035"/>
        <label>2</label>
    </ligand>
</feature>
<keyword evidence="2" id="KW-0464">Manganese</keyword>
<keyword evidence="6" id="KW-1185">Reference proteome</keyword>
<accession>A0A7V8L5I6</accession>
<dbReference type="EMBL" id="JSXC01000028">
    <property type="protein sequence ID" value="KHN52202.1"/>
    <property type="molecule type" value="Genomic_DNA"/>
</dbReference>
<dbReference type="NCBIfam" id="TIGR01891">
    <property type="entry name" value="amidohydrolases"/>
    <property type="match status" value="1"/>
</dbReference>
<gene>
    <name evidence="5" type="ORF">OI69_08965</name>
</gene>
<keyword evidence="3" id="KW-0732">Signal</keyword>
<evidence type="ECO:0000256" key="1">
    <source>
        <dbReference type="ARBA" id="ARBA00022801"/>
    </source>
</evidence>
<dbReference type="InterPro" id="IPR017439">
    <property type="entry name" value="Amidohydrolase"/>
</dbReference>
<feature type="binding site" evidence="2">
    <location>
        <position position="138"/>
    </location>
    <ligand>
        <name>Mn(2+)</name>
        <dbReference type="ChEBI" id="CHEBI:29035"/>
        <label>2</label>
    </ligand>
</feature>
<evidence type="ECO:0000256" key="2">
    <source>
        <dbReference type="PIRSR" id="PIRSR005962-1"/>
    </source>
</evidence>
<name>A0A7V8L5I6_9GAMM</name>
<dbReference type="SUPFAM" id="SSF55031">
    <property type="entry name" value="Bacterial exopeptidase dimerisation domain"/>
    <property type="match status" value="1"/>
</dbReference>
<evidence type="ECO:0000313" key="6">
    <source>
        <dbReference type="Proteomes" id="UP000053038"/>
    </source>
</evidence>
<dbReference type="SUPFAM" id="SSF53187">
    <property type="entry name" value="Zn-dependent exopeptidases"/>
    <property type="match status" value="1"/>
</dbReference>
<dbReference type="PIRSF" id="PIRSF005962">
    <property type="entry name" value="Pept_M20D_amidohydro"/>
    <property type="match status" value="1"/>
</dbReference>
<keyword evidence="1" id="KW-0378">Hydrolase</keyword>
<evidence type="ECO:0000259" key="4">
    <source>
        <dbReference type="Pfam" id="PF07687"/>
    </source>
</evidence>
<reference evidence="5 6" key="1">
    <citation type="submission" date="2014-10" db="EMBL/GenBank/DDBJ databases">
        <title>Genome sequence of Pectobacterium carotovorum M022.</title>
        <authorList>
            <person name="Chan K.-G."/>
            <person name="Tan W.-S."/>
        </authorList>
    </citation>
    <scope>NUCLEOTIDE SEQUENCE [LARGE SCALE GENOMIC DNA]</scope>
    <source>
        <strain evidence="5 6">M022</strain>
    </source>
</reference>
<dbReference type="Pfam" id="PF07687">
    <property type="entry name" value="M20_dimer"/>
    <property type="match status" value="1"/>
</dbReference>
<protein>
    <submittedName>
        <fullName evidence="5">Peptidase M20</fullName>
    </submittedName>
</protein>
<dbReference type="OrthoDB" id="9777385at2"/>
<dbReference type="GO" id="GO:0019877">
    <property type="term" value="P:diaminopimelate biosynthetic process"/>
    <property type="evidence" value="ECO:0007669"/>
    <property type="project" value="UniProtKB-ARBA"/>
</dbReference>